<sequence length="289" mass="33037">MKKIALFLAFLFFYTCTECRLYCQPKSYTFDSLQLAAEYDRLSDPQFNQGRELVSLLKIKRADRVLDIGCGTGRLAAYVAGITGKEGKVIGIDPSPFRIAIARRREKSNLLFKVAGTEELSLFEDNSFDVVYLNSVFHWIADRAQAMVEIYRILKPGGKLGIAMGAKHQDSLLVSILRQSAQSVLGYIPKEFDVNEYQREADEALELSRESGFKIKEIKTRHYVDLFRSGEECIRFYEASSGGSLLREFPDFQRKKILSQIEERLERLKTAKGIEIPHNILFLIDEKPK</sequence>
<evidence type="ECO:0000313" key="2">
    <source>
        <dbReference type="EMBL" id="QSR86567.1"/>
    </source>
</evidence>
<dbReference type="PANTHER" id="PTHR42912:SF80">
    <property type="entry name" value="METHYLTRANSFERASE DOMAIN-CONTAINING PROTEIN"/>
    <property type="match status" value="1"/>
</dbReference>
<keyword evidence="2" id="KW-0489">Methyltransferase</keyword>
<proteinExistence type="predicted"/>
<dbReference type="RefSeq" id="WP_206846355.1">
    <property type="nucleotide sequence ID" value="NZ_CP065956.1"/>
</dbReference>
<dbReference type="InterPro" id="IPR050508">
    <property type="entry name" value="Methyltransf_Superfamily"/>
</dbReference>
<dbReference type="Pfam" id="PF08241">
    <property type="entry name" value="Methyltransf_11"/>
    <property type="match status" value="1"/>
</dbReference>
<gene>
    <name evidence="2" type="ORF">EM20IM_08770</name>
</gene>
<evidence type="ECO:0000313" key="3">
    <source>
        <dbReference type="Proteomes" id="UP000663088"/>
    </source>
</evidence>
<dbReference type="PANTHER" id="PTHR42912">
    <property type="entry name" value="METHYLTRANSFERASE"/>
    <property type="match status" value="1"/>
</dbReference>
<dbReference type="CDD" id="cd02440">
    <property type="entry name" value="AdoMet_MTases"/>
    <property type="match status" value="1"/>
</dbReference>
<keyword evidence="3" id="KW-1185">Reference proteome</keyword>
<dbReference type="SUPFAM" id="SSF53335">
    <property type="entry name" value="S-adenosyl-L-methionine-dependent methyltransferases"/>
    <property type="match status" value="1"/>
</dbReference>
<dbReference type="GO" id="GO:0032259">
    <property type="term" value="P:methylation"/>
    <property type="evidence" value="ECO:0007669"/>
    <property type="project" value="UniProtKB-KW"/>
</dbReference>
<dbReference type="InterPro" id="IPR013216">
    <property type="entry name" value="Methyltransf_11"/>
</dbReference>
<protein>
    <submittedName>
        <fullName evidence="2">Methyltransferase domain-containing protein</fullName>
    </submittedName>
</protein>
<dbReference type="InterPro" id="IPR029063">
    <property type="entry name" value="SAM-dependent_MTases_sf"/>
</dbReference>
<feature type="domain" description="Methyltransferase type 11" evidence="1">
    <location>
        <begin position="66"/>
        <end position="160"/>
    </location>
</feature>
<organism evidence="2 3">
    <name type="scientific">Candidatus Methylacidiphilum infernorum</name>
    <dbReference type="NCBI Taxonomy" id="511746"/>
    <lineage>
        <taxon>Bacteria</taxon>
        <taxon>Pseudomonadati</taxon>
        <taxon>Verrucomicrobiota</taxon>
        <taxon>Methylacidiphilae</taxon>
        <taxon>Methylacidiphilales</taxon>
        <taxon>Methylacidiphilaceae</taxon>
        <taxon>Methylacidiphilum (ex Ratnadevi et al. 2023)</taxon>
    </lineage>
</organism>
<dbReference type="EMBL" id="CP065956">
    <property type="protein sequence ID" value="QSR86567.1"/>
    <property type="molecule type" value="Genomic_DNA"/>
</dbReference>
<accession>A0ABX7PUD1</accession>
<name>A0ABX7PUD1_9BACT</name>
<dbReference type="Proteomes" id="UP000663088">
    <property type="component" value="Chromosome"/>
</dbReference>
<evidence type="ECO:0000259" key="1">
    <source>
        <dbReference type="Pfam" id="PF08241"/>
    </source>
</evidence>
<reference evidence="2 3" key="1">
    <citation type="submission" date="2020-12" db="EMBL/GenBank/DDBJ databases">
        <authorList>
            <person name="Awala S.I."/>
            <person name="Gwak J.-H."/>
            <person name="Kim S.-J."/>
            <person name="Rhee S.-K."/>
        </authorList>
    </citation>
    <scope>NUCLEOTIDE SEQUENCE [LARGE SCALE GENOMIC DNA]</scope>
    <source>
        <strain evidence="2 3">IT5</strain>
    </source>
</reference>
<keyword evidence="2" id="KW-0808">Transferase</keyword>
<dbReference type="Gene3D" id="3.40.50.150">
    <property type="entry name" value="Vaccinia Virus protein VP39"/>
    <property type="match status" value="1"/>
</dbReference>
<dbReference type="GO" id="GO:0008168">
    <property type="term" value="F:methyltransferase activity"/>
    <property type="evidence" value="ECO:0007669"/>
    <property type="project" value="UniProtKB-KW"/>
</dbReference>